<gene>
    <name evidence="1" type="ORF">AYBTSS11_LOCUS23824</name>
</gene>
<dbReference type="Gramene" id="rna-AYBTSS11_LOCUS23824">
    <property type="protein sequence ID" value="CAJ1971818.1"/>
    <property type="gene ID" value="gene-AYBTSS11_LOCUS23824"/>
</dbReference>
<dbReference type="Proteomes" id="UP001189624">
    <property type="component" value="Chromosome 8"/>
</dbReference>
<name>A0AA86SSH3_9FABA</name>
<dbReference type="AlphaFoldDB" id="A0AA86SSH3"/>
<proteinExistence type="predicted"/>
<evidence type="ECO:0000313" key="2">
    <source>
        <dbReference type="Proteomes" id="UP001189624"/>
    </source>
</evidence>
<accession>A0AA86SSH3</accession>
<sequence>MRSLSRVYILRHEKANEKVRECGSASANIATLYERRGEEKSDVTPKLIAEIELQTLNYGRPDLENYHDVIFLFDAHVQ</sequence>
<reference evidence="1" key="1">
    <citation type="submission" date="2023-10" db="EMBL/GenBank/DDBJ databases">
        <authorList>
            <person name="Domelevo Entfellner J.-B."/>
        </authorList>
    </citation>
    <scope>NUCLEOTIDE SEQUENCE</scope>
</reference>
<dbReference type="EMBL" id="OY731405">
    <property type="protein sequence ID" value="CAJ1971818.1"/>
    <property type="molecule type" value="Genomic_DNA"/>
</dbReference>
<protein>
    <submittedName>
        <fullName evidence="1">Uncharacterized protein</fullName>
    </submittedName>
</protein>
<keyword evidence="2" id="KW-1185">Reference proteome</keyword>
<organism evidence="1 2">
    <name type="scientific">Sphenostylis stenocarpa</name>
    <dbReference type="NCBI Taxonomy" id="92480"/>
    <lineage>
        <taxon>Eukaryota</taxon>
        <taxon>Viridiplantae</taxon>
        <taxon>Streptophyta</taxon>
        <taxon>Embryophyta</taxon>
        <taxon>Tracheophyta</taxon>
        <taxon>Spermatophyta</taxon>
        <taxon>Magnoliopsida</taxon>
        <taxon>eudicotyledons</taxon>
        <taxon>Gunneridae</taxon>
        <taxon>Pentapetalae</taxon>
        <taxon>rosids</taxon>
        <taxon>fabids</taxon>
        <taxon>Fabales</taxon>
        <taxon>Fabaceae</taxon>
        <taxon>Papilionoideae</taxon>
        <taxon>50 kb inversion clade</taxon>
        <taxon>NPAAA clade</taxon>
        <taxon>indigoferoid/millettioid clade</taxon>
        <taxon>Phaseoleae</taxon>
        <taxon>Sphenostylis</taxon>
    </lineage>
</organism>
<evidence type="ECO:0000313" key="1">
    <source>
        <dbReference type="EMBL" id="CAJ1971818.1"/>
    </source>
</evidence>